<gene>
    <name evidence="1" type="ORF">BTO16_16160</name>
</gene>
<dbReference type="AlphaFoldDB" id="A0A2S7WID7"/>
<organism evidence="1 2">
    <name type="scientific">Polaribacter glomeratus</name>
    <dbReference type="NCBI Taxonomy" id="102"/>
    <lineage>
        <taxon>Bacteria</taxon>
        <taxon>Pseudomonadati</taxon>
        <taxon>Bacteroidota</taxon>
        <taxon>Flavobacteriia</taxon>
        <taxon>Flavobacteriales</taxon>
        <taxon>Flavobacteriaceae</taxon>
    </lineage>
</organism>
<keyword evidence="2" id="KW-1185">Reference proteome</keyword>
<name>A0A2S7WID7_9FLAO</name>
<proteinExistence type="predicted"/>
<evidence type="ECO:0000313" key="1">
    <source>
        <dbReference type="EMBL" id="PQJ77363.1"/>
    </source>
</evidence>
<comment type="caution">
    <text evidence="1">The sequence shown here is derived from an EMBL/GenBank/DDBJ whole genome shotgun (WGS) entry which is preliminary data.</text>
</comment>
<dbReference type="RefSeq" id="WP_105022684.1">
    <property type="nucleotide sequence ID" value="NZ_MSCM01000002.1"/>
</dbReference>
<protein>
    <submittedName>
        <fullName evidence="1">Uncharacterized protein</fullName>
    </submittedName>
</protein>
<dbReference type="OrthoDB" id="1203143at2"/>
<sequence>MKYIQFLILIFIVSFIFNCKSKDLKNPKEETKINVEVTDTTKEIYNENKSLLLILNYNIDGNLPTTFYYTVVDVKTKTQKKEGVFIGTKIEWLDMTSLKCFNYIGMIEKEPDEFSGTSDNNSNNDFIIIKI</sequence>
<dbReference type="Proteomes" id="UP000239068">
    <property type="component" value="Unassembled WGS sequence"/>
</dbReference>
<reference evidence="1 2" key="1">
    <citation type="submission" date="2016-12" db="EMBL/GenBank/DDBJ databases">
        <title>Trade-off between light-utilization and light-protection in marine flavobacteria.</title>
        <authorList>
            <person name="Kumagai Y."/>
            <person name="Yoshizawa S."/>
            <person name="Kogure K."/>
            <person name="Iwasaki W."/>
        </authorList>
    </citation>
    <scope>NUCLEOTIDE SEQUENCE [LARGE SCALE GENOMIC DNA]</scope>
    <source>
        <strain evidence="1 2">ATCC 43844</strain>
    </source>
</reference>
<dbReference type="EMBL" id="MSCM01000002">
    <property type="protein sequence ID" value="PQJ77363.1"/>
    <property type="molecule type" value="Genomic_DNA"/>
</dbReference>
<evidence type="ECO:0000313" key="2">
    <source>
        <dbReference type="Proteomes" id="UP000239068"/>
    </source>
</evidence>
<accession>A0A2S7WID7</accession>